<dbReference type="AlphaFoldDB" id="A0A1G5QR44"/>
<dbReference type="PANTHER" id="PTHR42755:SF1">
    <property type="entry name" value="3-DEOXY-D-MANNO-OCTULOSONIC ACID TRANSFERASE, MITOCHONDRIAL-RELATED"/>
    <property type="match status" value="1"/>
</dbReference>
<keyword evidence="14" id="KW-1185">Reference proteome</keyword>
<dbReference type="SUPFAM" id="SSF53756">
    <property type="entry name" value="UDP-Glycosyltransferase/glycogen phosphorylase"/>
    <property type="match status" value="1"/>
</dbReference>
<evidence type="ECO:0000256" key="6">
    <source>
        <dbReference type="ARBA" id="ARBA00022679"/>
    </source>
</evidence>
<dbReference type="FunFam" id="3.40.50.2000:FF:000032">
    <property type="entry name" value="3-deoxy-D-manno-octulosonic acid transferase"/>
    <property type="match status" value="1"/>
</dbReference>
<feature type="site" description="Transition state stabilizer" evidence="10">
    <location>
        <position position="141"/>
    </location>
</feature>
<dbReference type="InterPro" id="IPR039901">
    <property type="entry name" value="Kdotransferase"/>
</dbReference>
<dbReference type="Gene3D" id="3.40.50.2000">
    <property type="entry name" value="Glycogen Phosphorylase B"/>
    <property type="match status" value="1"/>
</dbReference>
<proteinExistence type="inferred from homology"/>
<dbReference type="InterPro" id="IPR038107">
    <property type="entry name" value="Glycos_transf_N_sf"/>
</dbReference>
<comment type="similarity">
    <text evidence="3">Belongs to the glycosyltransferase group 1 family. Glycosyltransferase 30 subfamily.</text>
</comment>
<dbReference type="GO" id="GO:0005886">
    <property type="term" value="C:plasma membrane"/>
    <property type="evidence" value="ECO:0007669"/>
    <property type="project" value="UniProtKB-SubCell"/>
</dbReference>
<dbReference type="InterPro" id="IPR007507">
    <property type="entry name" value="Glycos_transf_N"/>
</dbReference>
<feature type="active site" description="Proton acceptor" evidence="9">
    <location>
        <position position="71"/>
    </location>
</feature>
<name>A0A1G5QR44_9RHOB</name>
<dbReference type="PANTHER" id="PTHR42755">
    <property type="entry name" value="3-DEOXY-MANNO-OCTULOSONATE CYTIDYLYLTRANSFERASE"/>
    <property type="match status" value="1"/>
</dbReference>
<evidence type="ECO:0000313" key="14">
    <source>
        <dbReference type="Proteomes" id="UP000198767"/>
    </source>
</evidence>
<feature type="site" description="Transition state stabilizer" evidence="10">
    <location>
        <position position="217"/>
    </location>
</feature>
<dbReference type="Pfam" id="PF04413">
    <property type="entry name" value="Glycos_transf_N"/>
    <property type="match status" value="1"/>
</dbReference>
<evidence type="ECO:0000259" key="12">
    <source>
        <dbReference type="Pfam" id="PF04413"/>
    </source>
</evidence>
<keyword evidence="11" id="KW-1003">Cell membrane</keyword>
<evidence type="ECO:0000256" key="11">
    <source>
        <dbReference type="RuleBase" id="RU365103"/>
    </source>
</evidence>
<dbReference type="EC" id="2.4.99.12" evidence="4 11"/>
<dbReference type="Gene3D" id="3.40.50.11720">
    <property type="entry name" value="3-Deoxy-D-manno-octulosonic-acid transferase, N-terminal domain"/>
    <property type="match status" value="1"/>
</dbReference>
<dbReference type="RefSeq" id="WP_090218423.1">
    <property type="nucleotide sequence ID" value="NZ_FMWG01000005.1"/>
</dbReference>
<keyword evidence="11" id="KW-0472">Membrane</keyword>
<evidence type="ECO:0000256" key="5">
    <source>
        <dbReference type="ARBA" id="ARBA00019077"/>
    </source>
</evidence>
<evidence type="ECO:0000256" key="7">
    <source>
        <dbReference type="ARBA" id="ARBA00031445"/>
    </source>
</evidence>
<dbReference type="Proteomes" id="UP000198767">
    <property type="component" value="Unassembled WGS sequence"/>
</dbReference>
<dbReference type="EMBL" id="FMWG01000005">
    <property type="protein sequence ID" value="SCZ63761.1"/>
    <property type="molecule type" value="Genomic_DNA"/>
</dbReference>
<evidence type="ECO:0000256" key="9">
    <source>
        <dbReference type="PIRSR" id="PIRSR639901-1"/>
    </source>
</evidence>
<dbReference type="GO" id="GO:0009245">
    <property type="term" value="P:lipid A biosynthetic process"/>
    <property type="evidence" value="ECO:0007669"/>
    <property type="project" value="TreeGrafter"/>
</dbReference>
<organism evidence="13 14">
    <name type="scientific">Epibacterium ulvae</name>
    <dbReference type="NCBI Taxonomy" id="1156985"/>
    <lineage>
        <taxon>Bacteria</taxon>
        <taxon>Pseudomonadati</taxon>
        <taxon>Pseudomonadota</taxon>
        <taxon>Alphaproteobacteria</taxon>
        <taxon>Rhodobacterales</taxon>
        <taxon>Roseobacteraceae</taxon>
        <taxon>Epibacterium</taxon>
    </lineage>
</organism>
<comment type="subcellular location">
    <subcellularLocation>
        <location evidence="11">Cell membrane</location>
    </subcellularLocation>
</comment>
<evidence type="ECO:0000256" key="2">
    <source>
        <dbReference type="ARBA" id="ARBA00004713"/>
    </source>
</evidence>
<gene>
    <name evidence="13" type="ORF">SAMN04488118_105115</name>
</gene>
<dbReference type="STRING" id="1156985.SAMN04488118_105115"/>
<evidence type="ECO:0000256" key="10">
    <source>
        <dbReference type="PIRSR" id="PIRSR639901-2"/>
    </source>
</evidence>
<reference evidence="13 14" key="1">
    <citation type="submission" date="2016-10" db="EMBL/GenBank/DDBJ databases">
        <authorList>
            <person name="de Groot N.N."/>
        </authorList>
    </citation>
    <scope>NUCLEOTIDE SEQUENCE [LARGE SCALE GENOMIC DNA]</scope>
    <source>
        <strain evidence="13 14">U95</strain>
    </source>
</reference>
<dbReference type="UniPathway" id="UPA00958"/>
<evidence type="ECO:0000256" key="3">
    <source>
        <dbReference type="ARBA" id="ARBA00006380"/>
    </source>
</evidence>
<keyword evidence="6 11" id="KW-0808">Transferase</keyword>
<evidence type="ECO:0000256" key="4">
    <source>
        <dbReference type="ARBA" id="ARBA00012621"/>
    </source>
</evidence>
<dbReference type="GO" id="GO:0043842">
    <property type="term" value="F:Kdo transferase activity"/>
    <property type="evidence" value="ECO:0007669"/>
    <property type="project" value="UniProtKB-EC"/>
</dbReference>
<comment type="function">
    <text evidence="1 11">Involved in lipopolysaccharide (LPS) biosynthesis. Catalyzes the transfer of 3-deoxy-D-manno-octulosonate (Kdo) residue(s) from CMP-Kdo to lipid IV(A), the tetraacyldisaccharide-1,4'-bisphosphate precursor of lipid A.</text>
</comment>
<feature type="domain" description="3-deoxy-D-manno-octulosonic-acid transferase N-terminal" evidence="12">
    <location>
        <begin position="44"/>
        <end position="218"/>
    </location>
</feature>
<evidence type="ECO:0000256" key="8">
    <source>
        <dbReference type="ARBA" id="ARBA00049183"/>
    </source>
</evidence>
<keyword evidence="11" id="KW-0448">Lipopolysaccharide biosynthesis</keyword>
<dbReference type="GO" id="GO:0009244">
    <property type="term" value="P:lipopolysaccharide core region biosynthetic process"/>
    <property type="evidence" value="ECO:0007669"/>
    <property type="project" value="UniProtKB-UniRule"/>
</dbReference>
<dbReference type="OrthoDB" id="9789797at2"/>
<sequence>MTRPQRRAATPLFHLYRAATTVLVPLAYRKIRQKLAAQGISDARQRERLGYPTQLRPQGQLIWLHGASVGESLAALTLIEHLSTLRPDAHFLLTSGTATSAEMAQKRLPSNAIHQFAPLDGSQPVNRFLTHWQPDAAIFVESELWPVTLHDTAKRNIPIALVNARLSRKSFANWRKRPDTAAFVMDQFSLVLAQNDAVATQLTQLGARDVHPAGNLKAGAAPLPVDHTTLNDLRDRLQGRPVWIASSTHPGEEDTVLAAHRALLGQFPDLLLLLAPRHPERGSDLMAQIQAADLTVVQRSAGKMPTPATQVYLADTLGEVGTWYALSPIVFLGGSLLPIGGHNPFEVARAGAAILTGPGYSNFMETFPALIDAGGAVEVATASQLSAAVTEWLHNADTQTRAQTAAQHYLAQQTDQLDQTLSAIVQMLDHAKRATG</sequence>
<evidence type="ECO:0000256" key="1">
    <source>
        <dbReference type="ARBA" id="ARBA00003394"/>
    </source>
</evidence>
<evidence type="ECO:0000313" key="13">
    <source>
        <dbReference type="EMBL" id="SCZ63761.1"/>
    </source>
</evidence>
<accession>A0A1G5QR44</accession>
<comment type="pathway">
    <text evidence="2 11">Bacterial outer membrane biogenesis; LPS core biosynthesis.</text>
</comment>
<comment type="catalytic activity">
    <reaction evidence="8 11">
        <text>lipid IVA (E. coli) + CMP-3-deoxy-beta-D-manno-octulosonate = alpha-Kdo-(2-&gt;6)-lipid IVA (E. coli) + CMP + H(+)</text>
        <dbReference type="Rhea" id="RHEA:28066"/>
        <dbReference type="ChEBI" id="CHEBI:15378"/>
        <dbReference type="ChEBI" id="CHEBI:58603"/>
        <dbReference type="ChEBI" id="CHEBI:60364"/>
        <dbReference type="ChEBI" id="CHEBI:60377"/>
        <dbReference type="ChEBI" id="CHEBI:85987"/>
        <dbReference type="EC" id="2.4.99.12"/>
    </reaction>
</comment>
<protein>
    <recommendedName>
        <fullName evidence="5 11">3-deoxy-D-manno-octulosonic acid transferase</fullName>
        <shortName evidence="11">Kdo transferase</shortName>
        <ecNumber evidence="4 11">2.4.99.12</ecNumber>
    </recommendedName>
    <alternativeName>
        <fullName evidence="7 11">Lipid IV(A) 3-deoxy-D-manno-octulosonic acid transferase</fullName>
    </alternativeName>
</protein>